<gene>
    <name evidence="2" type="ORF">GCM10023093_09790</name>
</gene>
<proteinExistence type="predicted"/>
<evidence type="ECO:0000313" key="3">
    <source>
        <dbReference type="Proteomes" id="UP001500067"/>
    </source>
</evidence>
<reference evidence="3" key="1">
    <citation type="journal article" date="2019" name="Int. J. Syst. Evol. Microbiol.">
        <title>The Global Catalogue of Microorganisms (GCM) 10K type strain sequencing project: providing services to taxonomists for standard genome sequencing and annotation.</title>
        <authorList>
            <consortium name="The Broad Institute Genomics Platform"/>
            <consortium name="The Broad Institute Genome Sequencing Center for Infectious Disease"/>
            <person name="Wu L."/>
            <person name="Ma J."/>
        </authorList>
    </citation>
    <scope>NUCLEOTIDE SEQUENCE [LARGE SCALE GENOMIC DNA]</scope>
    <source>
        <strain evidence="3">JCM 32105</strain>
    </source>
</reference>
<feature type="chain" id="PRO_5046733023" description="Outer membrane protein beta-barrel domain-containing protein" evidence="1">
    <location>
        <begin position="21"/>
        <end position="239"/>
    </location>
</feature>
<dbReference type="Gene3D" id="2.40.160.20">
    <property type="match status" value="1"/>
</dbReference>
<accession>A0ABP8NAQ0</accession>
<organism evidence="2 3">
    <name type="scientific">Nemorincola caseinilytica</name>
    <dbReference type="NCBI Taxonomy" id="2054315"/>
    <lineage>
        <taxon>Bacteria</taxon>
        <taxon>Pseudomonadati</taxon>
        <taxon>Bacteroidota</taxon>
        <taxon>Chitinophagia</taxon>
        <taxon>Chitinophagales</taxon>
        <taxon>Chitinophagaceae</taxon>
        <taxon>Nemorincola</taxon>
    </lineage>
</organism>
<dbReference type="Proteomes" id="UP001500067">
    <property type="component" value="Unassembled WGS sequence"/>
</dbReference>
<protein>
    <recommendedName>
        <fullName evidence="4">Outer membrane protein beta-barrel domain-containing protein</fullName>
    </recommendedName>
</protein>
<dbReference type="RefSeq" id="WP_345079406.1">
    <property type="nucleotide sequence ID" value="NZ_BAABFA010000007.1"/>
</dbReference>
<keyword evidence="1" id="KW-0732">Signal</keyword>
<keyword evidence="3" id="KW-1185">Reference proteome</keyword>
<name>A0ABP8NAQ0_9BACT</name>
<evidence type="ECO:0000256" key="1">
    <source>
        <dbReference type="SAM" id="SignalP"/>
    </source>
</evidence>
<sequence>MRSFLLTAAIYVAFAGGAFAQNLPPVYRWEIGVNGGYSTITRPDGPPAVYSGNSTNVSKDYSLRASYYFNWHWMMSVDIGNRRWESFGEWQMDDRYGKPLNPYKVKFLIADHAITSSVQMNYVIPFYSQFTTFNRANLYFGAQAGMVNTVNDGSRSYGVLATDSSVRYTNGVNYGSGMGYTLGLQTGFIYYITPRFGVNAELALRYVDVHTTGDHWAAPISHYRLMHFPQTLGIRWRLY</sequence>
<feature type="signal peptide" evidence="1">
    <location>
        <begin position="1"/>
        <end position="20"/>
    </location>
</feature>
<dbReference type="EMBL" id="BAABFA010000007">
    <property type="protein sequence ID" value="GAA4462684.1"/>
    <property type="molecule type" value="Genomic_DNA"/>
</dbReference>
<evidence type="ECO:0000313" key="2">
    <source>
        <dbReference type="EMBL" id="GAA4462684.1"/>
    </source>
</evidence>
<comment type="caution">
    <text evidence="2">The sequence shown here is derived from an EMBL/GenBank/DDBJ whole genome shotgun (WGS) entry which is preliminary data.</text>
</comment>
<evidence type="ECO:0008006" key="4">
    <source>
        <dbReference type="Google" id="ProtNLM"/>
    </source>
</evidence>